<comment type="similarity">
    <text evidence="7">Belongs to the amidase family. GatA subfamily.</text>
</comment>
<dbReference type="AlphaFoldDB" id="A0A840BS06"/>
<accession>A0A840BS06</accession>
<feature type="domain" description="Amidase" evidence="8">
    <location>
        <begin position="22"/>
        <end position="471"/>
    </location>
</feature>
<dbReference type="EMBL" id="JACIET010000002">
    <property type="protein sequence ID" value="MBB4014219.1"/>
    <property type="molecule type" value="Genomic_DNA"/>
</dbReference>
<evidence type="ECO:0000256" key="3">
    <source>
        <dbReference type="ARBA" id="ARBA00022598"/>
    </source>
</evidence>
<dbReference type="InterPro" id="IPR023631">
    <property type="entry name" value="Amidase_dom"/>
</dbReference>
<sequence length="490" mass="51719">MLELSLKQLAAGLSAKQFSSVELTQTFLDRIAALNPALNAFITVDRDGALAQAAAADAARAAGAVGPLAGIPIAHKDIFCTEGVLTTCGSKILSNFVSPYDATVVARLKAAGTVMLGKTNCDEFAMGSTNEHSAYGAVKNPWDVSRVPGGSSGGSAAAVAARLAPAITGTDTGGSIRQPASLCGVTGLKPTYGAVSRWGMVAYASSLDQGGPFAKSAEDCAILLNAFAGFDEKDSTSAERETEDYTRLLAKAPADPAKPLAGVRLGVPKEYFGDGLAADVREAIEAAIREMEKLGAVRVEVSLPKTELAIPAYYVIAPAEASSNLSRFDGVRYGHRAAEYRDLMDMYCKSRAEGFGREVQRRIMVGTYVLSHGYYDAYYLQALKLRRLIAEDFKAALSQCDVLLGPASPTTAWPIGQMADDPVQMYLADIYTVAINLAGLPAMSIPCGFGAGGLPVGLQMIGNYFDEARMLEIAHRFQQATDFHSKAPAL</sequence>
<feature type="active site" description="Acyl-ester intermediate" evidence="7">
    <location>
        <position position="175"/>
    </location>
</feature>
<dbReference type="InterPro" id="IPR000120">
    <property type="entry name" value="Amidase"/>
</dbReference>
<organism evidence="9 10">
    <name type="scientific">Niveibacterium umoris</name>
    <dbReference type="NCBI Taxonomy" id="1193620"/>
    <lineage>
        <taxon>Bacteria</taxon>
        <taxon>Pseudomonadati</taxon>
        <taxon>Pseudomonadota</taxon>
        <taxon>Betaproteobacteria</taxon>
        <taxon>Rhodocyclales</taxon>
        <taxon>Rhodocyclaceae</taxon>
        <taxon>Niveibacterium</taxon>
    </lineage>
</organism>
<evidence type="ECO:0000256" key="7">
    <source>
        <dbReference type="HAMAP-Rule" id="MF_00120"/>
    </source>
</evidence>
<evidence type="ECO:0000259" key="8">
    <source>
        <dbReference type="Pfam" id="PF01425"/>
    </source>
</evidence>
<dbReference type="HAMAP" id="MF_00120">
    <property type="entry name" value="GatA"/>
    <property type="match status" value="1"/>
</dbReference>
<dbReference type="GO" id="GO:0050567">
    <property type="term" value="F:glutaminyl-tRNA synthase (glutamine-hydrolyzing) activity"/>
    <property type="evidence" value="ECO:0007669"/>
    <property type="project" value="UniProtKB-UniRule"/>
</dbReference>
<protein>
    <recommendedName>
        <fullName evidence="2 7">Glutamyl-tRNA(Gln) amidotransferase subunit A</fullName>
        <shortName evidence="7">Glu-ADT subunit A</shortName>
        <ecNumber evidence="7">6.3.5.7</ecNumber>
    </recommendedName>
</protein>
<evidence type="ECO:0000313" key="9">
    <source>
        <dbReference type="EMBL" id="MBB4014219.1"/>
    </source>
</evidence>
<dbReference type="PANTHER" id="PTHR11895:SF151">
    <property type="entry name" value="GLUTAMYL-TRNA(GLN) AMIDOTRANSFERASE SUBUNIT A"/>
    <property type="match status" value="1"/>
</dbReference>
<dbReference type="Pfam" id="PF01425">
    <property type="entry name" value="Amidase"/>
    <property type="match status" value="1"/>
</dbReference>
<keyword evidence="3 7" id="KW-0436">Ligase</keyword>
<keyword evidence="5 7" id="KW-0067">ATP-binding</keyword>
<keyword evidence="9" id="KW-0808">Transferase</keyword>
<dbReference type="GO" id="GO:0005524">
    <property type="term" value="F:ATP binding"/>
    <property type="evidence" value="ECO:0007669"/>
    <property type="project" value="UniProtKB-KW"/>
</dbReference>
<dbReference type="GO" id="GO:0016740">
    <property type="term" value="F:transferase activity"/>
    <property type="evidence" value="ECO:0007669"/>
    <property type="project" value="UniProtKB-KW"/>
</dbReference>
<keyword evidence="6 7" id="KW-0648">Protein biosynthesis</keyword>
<evidence type="ECO:0000256" key="2">
    <source>
        <dbReference type="ARBA" id="ARBA00014428"/>
    </source>
</evidence>
<name>A0A840BS06_9RHOO</name>
<dbReference type="GO" id="GO:0006412">
    <property type="term" value="P:translation"/>
    <property type="evidence" value="ECO:0007669"/>
    <property type="project" value="UniProtKB-UniRule"/>
</dbReference>
<feature type="active site" description="Charge relay system" evidence="7">
    <location>
        <position position="151"/>
    </location>
</feature>
<evidence type="ECO:0000256" key="1">
    <source>
        <dbReference type="ARBA" id="ARBA00011123"/>
    </source>
</evidence>
<dbReference type="PANTHER" id="PTHR11895">
    <property type="entry name" value="TRANSAMIDASE"/>
    <property type="match status" value="1"/>
</dbReference>
<dbReference type="Proteomes" id="UP000561045">
    <property type="component" value="Unassembled WGS sequence"/>
</dbReference>
<evidence type="ECO:0000256" key="4">
    <source>
        <dbReference type="ARBA" id="ARBA00022741"/>
    </source>
</evidence>
<evidence type="ECO:0000313" key="10">
    <source>
        <dbReference type="Proteomes" id="UP000561045"/>
    </source>
</evidence>
<comment type="function">
    <text evidence="7">Allows the formation of correctly charged Gln-tRNA(Gln) through the transamidation of misacylated Glu-tRNA(Gln) in organisms which lack glutaminyl-tRNA synthetase. The reaction takes place in the presence of glutamine and ATP through an activated gamma-phospho-Glu-tRNA(Gln).</text>
</comment>
<proteinExistence type="inferred from homology"/>
<feature type="active site" description="Charge relay system" evidence="7">
    <location>
        <position position="76"/>
    </location>
</feature>
<gene>
    <name evidence="7" type="primary">gatA</name>
    <name evidence="9" type="ORF">GGR36_003565</name>
</gene>
<reference evidence="9 10" key="1">
    <citation type="submission" date="2020-08" db="EMBL/GenBank/DDBJ databases">
        <title>Genomic Encyclopedia of Type Strains, Phase IV (KMG-IV): sequencing the most valuable type-strain genomes for metagenomic binning, comparative biology and taxonomic classification.</title>
        <authorList>
            <person name="Goeker M."/>
        </authorList>
    </citation>
    <scope>NUCLEOTIDE SEQUENCE [LARGE SCALE GENOMIC DNA]</scope>
    <source>
        <strain evidence="9 10">DSM 106739</strain>
    </source>
</reference>
<keyword evidence="4 7" id="KW-0547">Nucleotide-binding</keyword>
<evidence type="ECO:0000256" key="5">
    <source>
        <dbReference type="ARBA" id="ARBA00022840"/>
    </source>
</evidence>
<comment type="subunit">
    <text evidence="1 7">Heterotrimer of A, B and C subunits.</text>
</comment>
<dbReference type="NCBIfam" id="TIGR00132">
    <property type="entry name" value="gatA"/>
    <property type="match status" value="1"/>
</dbReference>
<dbReference type="Gene3D" id="3.90.1300.10">
    <property type="entry name" value="Amidase signature (AS) domain"/>
    <property type="match status" value="1"/>
</dbReference>
<comment type="caution">
    <text evidence="9">The sequence shown here is derived from an EMBL/GenBank/DDBJ whole genome shotgun (WGS) entry which is preliminary data.</text>
</comment>
<comment type="catalytic activity">
    <reaction evidence="7">
        <text>L-glutamyl-tRNA(Gln) + L-glutamine + ATP + H2O = L-glutaminyl-tRNA(Gln) + L-glutamate + ADP + phosphate + H(+)</text>
        <dbReference type="Rhea" id="RHEA:17521"/>
        <dbReference type="Rhea" id="RHEA-COMP:9681"/>
        <dbReference type="Rhea" id="RHEA-COMP:9684"/>
        <dbReference type="ChEBI" id="CHEBI:15377"/>
        <dbReference type="ChEBI" id="CHEBI:15378"/>
        <dbReference type="ChEBI" id="CHEBI:29985"/>
        <dbReference type="ChEBI" id="CHEBI:30616"/>
        <dbReference type="ChEBI" id="CHEBI:43474"/>
        <dbReference type="ChEBI" id="CHEBI:58359"/>
        <dbReference type="ChEBI" id="CHEBI:78520"/>
        <dbReference type="ChEBI" id="CHEBI:78521"/>
        <dbReference type="ChEBI" id="CHEBI:456216"/>
        <dbReference type="EC" id="6.3.5.7"/>
    </reaction>
</comment>
<dbReference type="InterPro" id="IPR036928">
    <property type="entry name" value="AS_sf"/>
</dbReference>
<keyword evidence="10" id="KW-1185">Reference proteome</keyword>
<evidence type="ECO:0000256" key="6">
    <source>
        <dbReference type="ARBA" id="ARBA00022917"/>
    </source>
</evidence>
<dbReference type="RefSeq" id="WP_183636100.1">
    <property type="nucleotide sequence ID" value="NZ_BAABLE010000005.1"/>
</dbReference>
<dbReference type="EC" id="6.3.5.7" evidence="7"/>
<dbReference type="GO" id="GO:0030956">
    <property type="term" value="C:glutamyl-tRNA(Gln) amidotransferase complex"/>
    <property type="evidence" value="ECO:0007669"/>
    <property type="project" value="InterPro"/>
</dbReference>
<dbReference type="InterPro" id="IPR004412">
    <property type="entry name" value="GatA"/>
</dbReference>
<dbReference type="SUPFAM" id="SSF75304">
    <property type="entry name" value="Amidase signature (AS) enzymes"/>
    <property type="match status" value="1"/>
</dbReference>